<feature type="non-terminal residue" evidence="2">
    <location>
        <position position="85"/>
    </location>
</feature>
<protein>
    <submittedName>
        <fullName evidence="2">Uncharacterized protein</fullName>
    </submittedName>
</protein>
<gene>
    <name evidence="2" type="ORF">M9458_020073</name>
</gene>
<evidence type="ECO:0000256" key="1">
    <source>
        <dbReference type="SAM" id="MobiDB-lite"/>
    </source>
</evidence>
<feature type="compositionally biased region" description="Low complexity" evidence="1">
    <location>
        <begin position="33"/>
        <end position="50"/>
    </location>
</feature>
<name>A0ABD0QEQ9_CIRMR</name>
<evidence type="ECO:0000313" key="2">
    <source>
        <dbReference type="EMBL" id="KAL0184377.1"/>
    </source>
</evidence>
<feature type="region of interest" description="Disordered" evidence="1">
    <location>
        <begin position="1"/>
        <end position="85"/>
    </location>
</feature>
<dbReference type="Proteomes" id="UP001529510">
    <property type="component" value="Unassembled WGS sequence"/>
</dbReference>
<dbReference type="AlphaFoldDB" id="A0ABD0QEQ9"/>
<sequence>MDWESNGGLVKKLPAIREDEENDEEQHSVSRAPRSPLRLTRGLSSPLRSPLLPPRPFRPPSDHTRPATLQIPVVSFSSAPPELSP</sequence>
<dbReference type="EMBL" id="JAMKFB020000009">
    <property type="protein sequence ID" value="KAL0184377.1"/>
    <property type="molecule type" value="Genomic_DNA"/>
</dbReference>
<keyword evidence="3" id="KW-1185">Reference proteome</keyword>
<accession>A0ABD0QEQ9</accession>
<organism evidence="2 3">
    <name type="scientific">Cirrhinus mrigala</name>
    <name type="common">Mrigala</name>
    <dbReference type="NCBI Taxonomy" id="683832"/>
    <lineage>
        <taxon>Eukaryota</taxon>
        <taxon>Metazoa</taxon>
        <taxon>Chordata</taxon>
        <taxon>Craniata</taxon>
        <taxon>Vertebrata</taxon>
        <taxon>Euteleostomi</taxon>
        <taxon>Actinopterygii</taxon>
        <taxon>Neopterygii</taxon>
        <taxon>Teleostei</taxon>
        <taxon>Ostariophysi</taxon>
        <taxon>Cypriniformes</taxon>
        <taxon>Cyprinidae</taxon>
        <taxon>Labeoninae</taxon>
        <taxon>Labeonini</taxon>
        <taxon>Cirrhinus</taxon>
    </lineage>
</organism>
<comment type="caution">
    <text evidence="2">The sequence shown here is derived from an EMBL/GenBank/DDBJ whole genome shotgun (WGS) entry which is preliminary data.</text>
</comment>
<proteinExistence type="predicted"/>
<evidence type="ECO:0000313" key="3">
    <source>
        <dbReference type="Proteomes" id="UP001529510"/>
    </source>
</evidence>
<reference evidence="2 3" key="1">
    <citation type="submission" date="2024-05" db="EMBL/GenBank/DDBJ databases">
        <title>Genome sequencing and assembly of Indian major carp, Cirrhinus mrigala (Hamilton, 1822).</title>
        <authorList>
            <person name="Mohindra V."/>
            <person name="Chowdhury L.M."/>
            <person name="Lal K."/>
            <person name="Jena J.K."/>
        </authorList>
    </citation>
    <scope>NUCLEOTIDE SEQUENCE [LARGE SCALE GENOMIC DNA]</scope>
    <source>
        <strain evidence="2">CM1030</strain>
        <tissue evidence="2">Blood</tissue>
    </source>
</reference>